<dbReference type="PROSITE" id="PS51257">
    <property type="entry name" value="PROKAR_LIPOPROTEIN"/>
    <property type="match status" value="1"/>
</dbReference>
<protein>
    <submittedName>
        <fullName evidence="4">Amino acid ABC transporter substrate-binding protein</fullName>
    </submittedName>
</protein>
<reference evidence="4 5" key="1">
    <citation type="submission" date="2015-06" db="EMBL/GenBank/DDBJ databases">
        <title>Draft genome sequence of beer spoilage bacterium Megasphaera cerevisiae type strain 20462.</title>
        <authorList>
            <person name="Kutumbaka K."/>
            <person name="Pasmowitz J."/>
            <person name="Mategko J."/>
            <person name="Reyes D."/>
            <person name="Friedrich A."/>
            <person name="Han S."/>
            <person name="Martens-Habbena W."/>
            <person name="Neal-McKinney J."/>
            <person name="Janagama H.K."/>
            <person name="Nadala C."/>
            <person name="Samadpour M."/>
        </authorList>
    </citation>
    <scope>NUCLEOTIDE SEQUENCE [LARGE SCALE GENOMIC DNA]</scope>
    <source>
        <strain evidence="4 5">DSM 20462</strain>
    </source>
</reference>
<evidence type="ECO:0000313" key="4">
    <source>
        <dbReference type="EMBL" id="KMO87044.1"/>
    </source>
</evidence>
<evidence type="ECO:0000256" key="2">
    <source>
        <dbReference type="SAM" id="SignalP"/>
    </source>
</evidence>
<dbReference type="Pfam" id="PF00497">
    <property type="entry name" value="SBP_bac_3"/>
    <property type="match status" value="1"/>
</dbReference>
<accession>A0A0J6WWT4</accession>
<proteinExistence type="predicted"/>
<name>A0A0J6WWT4_9FIRM</name>
<feature type="chain" id="PRO_5038991554" evidence="2">
    <location>
        <begin position="22"/>
        <end position="281"/>
    </location>
</feature>
<dbReference type="Gene3D" id="3.40.190.10">
    <property type="entry name" value="Periplasmic binding protein-like II"/>
    <property type="match status" value="2"/>
</dbReference>
<dbReference type="STRING" id="39029.BSR42_09250"/>
<organism evidence="4 5">
    <name type="scientific">Megasphaera cerevisiae DSM 20462</name>
    <dbReference type="NCBI Taxonomy" id="1122219"/>
    <lineage>
        <taxon>Bacteria</taxon>
        <taxon>Bacillati</taxon>
        <taxon>Bacillota</taxon>
        <taxon>Negativicutes</taxon>
        <taxon>Veillonellales</taxon>
        <taxon>Veillonellaceae</taxon>
        <taxon>Megasphaera</taxon>
    </lineage>
</organism>
<dbReference type="AlphaFoldDB" id="A0A0J6WWT4"/>
<dbReference type="EMBL" id="LEKT01000010">
    <property type="protein sequence ID" value="KMO87044.1"/>
    <property type="molecule type" value="Genomic_DNA"/>
</dbReference>
<gene>
    <name evidence="4" type="ORF">AB840_04555</name>
</gene>
<comment type="caution">
    <text evidence="4">The sequence shown here is derived from an EMBL/GenBank/DDBJ whole genome shotgun (WGS) entry which is preliminary data.</text>
</comment>
<dbReference type="SMART" id="SM00062">
    <property type="entry name" value="PBPb"/>
    <property type="match status" value="1"/>
</dbReference>
<dbReference type="RefSeq" id="WP_048513659.1">
    <property type="nucleotide sequence ID" value="NZ_FUXD01000014.1"/>
</dbReference>
<dbReference type="PANTHER" id="PTHR35936">
    <property type="entry name" value="MEMBRANE-BOUND LYTIC MUREIN TRANSGLYCOSYLASE F"/>
    <property type="match status" value="1"/>
</dbReference>
<keyword evidence="1 2" id="KW-0732">Signal</keyword>
<dbReference type="InterPro" id="IPR001638">
    <property type="entry name" value="Solute-binding_3/MltF_N"/>
</dbReference>
<sequence>MIHRKCKLILCACAAVLTMLAAGCGSSSDSVKSTSQDKPKLVDTIKSRGELVIGTATGYPPYIFLDTSKPGKVYAGLDIMLAQKVADKLGVKLKVQDMVFQALLSSLSSNKVDLAIGGINPTDERRKTFDFSDVYLVSHNRMIIRKADADTYKTIADFKGQTIGVQKSSTQENVAQTEMPDSKVASLAYVPDAVLELTQGKVAGVIAEDVVAQQYLMMNSNLMMLDITFQKDKKESAICVNKGNEDLLAVLNEVIKEEKANGDMDKFLDESDKLAVGLAKQ</sequence>
<evidence type="ECO:0000259" key="3">
    <source>
        <dbReference type="SMART" id="SM00062"/>
    </source>
</evidence>
<feature type="signal peptide" evidence="2">
    <location>
        <begin position="1"/>
        <end position="21"/>
    </location>
</feature>
<dbReference type="Proteomes" id="UP000036503">
    <property type="component" value="Unassembled WGS sequence"/>
</dbReference>
<dbReference type="PATRIC" id="fig|1122219.3.peg.3422"/>
<dbReference type="PANTHER" id="PTHR35936:SF17">
    <property type="entry name" value="ARGININE-BINDING EXTRACELLULAR PROTEIN ARTP"/>
    <property type="match status" value="1"/>
</dbReference>
<dbReference type="SUPFAM" id="SSF53850">
    <property type="entry name" value="Periplasmic binding protein-like II"/>
    <property type="match status" value="1"/>
</dbReference>
<dbReference type="OrthoDB" id="9774451at2"/>
<dbReference type="InParanoid" id="A0A0J6WWT4"/>
<keyword evidence="5" id="KW-1185">Reference proteome</keyword>
<evidence type="ECO:0000256" key="1">
    <source>
        <dbReference type="ARBA" id="ARBA00022729"/>
    </source>
</evidence>
<feature type="domain" description="Solute-binding protein family 3/N-terminal" evidence="3">
    <location>
        <begin position="50"/>
        <end position="271"/>
    </location>
</feature>
<evidence type="ECO:0000313" key="5">
    <source>
        <dbReference type="Proteomes" id="UP000036503"/>
    </source>
</evidence>